<reference evidence="1 2" key="1">
    <citation type="journal article" date="2014" name="Agronomy (Basel)">
        <title>A Draft Genome Sequence for Ensete ventricosum, the Drought-Tolerant Tree Against Hunger.</title>
        <authorList>
            <person name="Harrison J."/>
            <person name="Moore K.A."/>
            <person name="Paszkiewicz K."/>
            <person name="Jones T."/>
            <person name="Grant M."/>
            <person name="Ambacheew D."/>
            <person name="Muzemil S."/>
            <person name="Studholme D.J."/>
        </authorList>
    </citation>
    <scope>NUCLEOTIDE SEQUENCE [LARGE SCALE GENOMIC DNA]</scope>
</reference>
<sequence length="341" mass="38526">MWPFPAVAPASHTMARMPLPLTFSPRVDAALMLRIRILESGIDTIVAERDGESEDYVDGEIAQAKNAFLFYPTLVHNLIKNKVEAQFHWWDEVDQKYDPGGSDHAFVYQHLLILLPYRSRNPVPFASDVPRLKQLGVRGVITLNQPYETLVPSSLYQVHGIDHLLIPTTDYLFSPSPRDISRAVDFIHVIEEQYLLLLSGNASCGKTTLMFTTKQEGDEALPIVLCLWTNASTMYQNFQAVQEYSRRTLELPAVAPSTAYFLAGDDEVLLTETDLEGYDLDEDFEGFNTPSKIAEADMLTCSIRDDEVLVSEADLEGYSTPSRMLVKISVFQQMRLWEPEP</sequence>
<proteinExistence type="predicted"/>
<dbReference type="InterPro" id="IPR029021">
    <property type="entry name" value="Prot-tyrosine_phosphatase-like"/>
</dbReference>
<protein>
    <submittedName>
        <fullName evidence="1">Uncharacterized protein</fullName>
    </submittedName>
</protein>
<dbReference type="PANTHER" id="PTHR46274">
    <property type="entry name" value="PHOSPHATIDYLINOSITOL PHOSPHATASE"/>
    <property type="match status" value="1"/>
</dbReference>
<dbReference type="Gene3D" id="3.90.190.10">
    <property type="entry name" value="Protein tyrosine phosphatase superfamily"/>
    <property type="match status" value="1"/>
</dbReference>
<dbReference type="SUPFAM" id="SSF52799">
    <property type="entry name" value="(Phosphotyrosine protein) phosphatases II"/>
    <property type="match status" value="1"/>
</dbReference>
<organism evidence="1 2">
    <name type="scientific">Ensete ventricosum</name>
    <name type="common">Abyssinian banana</name>
    <name type="synonym">Musa ensete</name>
    <dbReference type="NCBI Taxonomy" id="4639"/>
    <lineage>
        <taxon>Eukaryota</taxon>
        <taxon>Viridiplantae</taxon>
        <taxon>Streptophyta</taxon>
        <taxon>Embryophyta</taxon>
        <taxon>Tracheophyta</taxon>
        <taxon>Spermatophyta</taxon>
        <taxon>Magnoliopsida</taxon>
        <taxon>Liliopsida</taxon>
        <taxon>Zingiberales</taxon>
        <taxon>Musaceae</taxon>
        <taxon>Ensete</taxon>
    </lineage>
</organism>
<gene>
    <name evidence="1" type="ORF">B296_00006754</name>
</gene>
<dbReference type="EMBL" id="AMZH03011919">
    <property type="protein sequence ID" value="RRT52003.1"/>
    <property type="molecule type" value="Genomic_DNA"/>
</dbReference>
<evidence type="ECO:0000313" key="2">
    <source>
        <dbReference type="Proteomes" id="UP000287651"/>
    </source>
</evidence>
<evidence type="ECO:0000313" key="1">
    <source>
        <dbReference type="EMBL" id="RRT52003.1"/>
    </source>
</evidence>
<accession>A0A426YJW0</accession>
<dbReference type="AlphaFoldDB" id="A0A426YJW0"/>
<name>A0A426YJW0_ENSVE</name>
<dbReference type="PANTHER" id="PTHR46274:SF6">
    <property type="entry name" value="TYR_PHOSPHATASE_2 DOMAIN-CONTAINING PROTEIN"/>
    <property type="match status" value="1"/>
</dbReference>
<comment type="caution">
    <text evidence="1">The sequence shown here is derived from an EMBL/GenBank/DDBJ whole genome shotgun (WGS) entry which is preliminary data.</text>
</comment>
<dbReference type="Proteomes" id="UP000287651">
    <property type="component" value="Unassembled WGS sequence"/>
</dbReference>